<name>A0A806KHW5_9BACT</name>
<evidence type="ECO:0000313" key="1">
    <source>
        <dbReference type="EMBL" id="AGS52604.1"/>
    </source>
</evidence>
<protein>
    <submittedName>
        <fullName evidence="1">Flagellar protein-related protein</fullName>
    </submittedName>
</protein>
<accession>A0A806KHW5</accession>
<keyword evidence="1" id="KW-0282">Flagellum</keyword>
<dbReference type="InterPro" id="IPR009384">
    <property type="entry name" value="SwrD-like"/>
</dbReference>
<keyword evidence="1" id="KW-0966">Cell projection</keyword>
<proteinExistence type="predicted"/>
<dbReference type="PANTHER" id="PTHR39185">
    <property type="entry name" value="SWARMING MOTILITY PROTEIN SWRD"/>
    <property type="match status" value="1"/>
</dbReference>
<dbReference type="PANTHER" id="PTHR39185:SF1">
    <property type="entry name" value="SWARMING MOTILITY PROTEIN SWRD"/>
    <property type="match status" value="1"/>
</dbReference>
<keyword evidence="1" id="KW-0969">Cilium</keyword>
<sequence>MIKVTKLDSKEFMINPHQIECIEVNPDTTLVMLSGKHYIVREEVDEVLDRIVAYHKRISPIVIQE</sequence>
<dbReference type="EMBL" id="JQ844202">
    <property type="protein sequence ID" value="AGS52604.1"/>
    <property type="molecule type" value="Genomic_DNA"/>
</dbReference>
<dbReference type="Pfam" id="PF06289">
    <property type="entry name" value="FlbD"/>
    <property type="match status" value="1"/>
</dbReference>
<dbReference type="AlphaFoldDB" id="A0A806KHW5"/>
<organism evidence="1">
    <name type="scientific">uncultured bacterium contig00042</name>
    <dbReference type="NCBI Taxonomy" id="1181529"/>
    <lineage>
        <taxon>Bacteria</taxon>
        <taxon>environmental samples</taxon>
    </lineage>
</organism>
<reference evidence="1" key="1">
    <citation type="submission" date="2012-03" db="EMBL/GenBank/DDBJ databases">
        <title>Functional metagenomics reveals considerable lignocellulase gene clusters in the gut microbiome of a wood-feeding higher termite.</title>
        <authorList>
            <person name="Liu N."/>
        </authorList>
    </citation>
    <scope>NUCLEOTIDE SEQUENCE</scope>
</reference>